<feature type="domain" description="N-acetyltransferase" evidence="1">
    <location>
        <begin position="126"/>
        <end position="254"/>
    </location>
</feature>
<dbReference type="Pfam" id="PF12746">
    <property type="entry name" value="GNAT_acetyltran"/>
    <property type="match status" value="1"/>
</dbReference>
<dbReference type="SUPFAM" id="SSF55729">
    <property type="entry name" value="Acyl-CoA N-acyltransferases (Nat)"/>
    <property type="match status" value="1"/>
</dbReference>
<protein>
    <submittedName>
        <fullName evidence="2">GNAT family N-acetyltransferase</fullName>
    </submittedName>
</protein>
<evidence type="ECO:0000313" key="3">
    <source>
        <dbReference type="Proteomes" id="UP001154322"/>
    </source>
</evidence>
<dbReference type="PROSITE" id="PS51186">
    <property type="entry name" value="GNAT"/>
    <property type="match status" value="1"/>
</dbReference>
<dbReference type="PANTHER" id="PTHR31143:SF2">
    <property type="entry name" value="FR47-LIKE DOMAIN-CONTAINING PROTEIN-RELATED"/>
    <property type="match status" value="1"/>
</dbReference>
<dbReference type="InterPro" id="IPR016181">
    <property type="entry name" value="Acyl_CoA_acyltransferase"/>
</dbReference>
<dbReference type="RefSeq" id="WP_261944943.1">
    <property type="nucleotide sequence ID" value="NZ_CALYLO010000004.1"/>
</dbReference>
<keyword evidence="3" id="KW-1185">Reference proteome</keyword>
<dbReference type="EMBL" id="CALYLO010000004">
    <property type="protein sequence ID" value="CAH8245870.1"/>
    <property type="molecule type" value="Genomic_DNA"/>
</dbReference>
<dbReference type="Proteomes" id="UP001154322">
    <property type="component" value="Unassembled WGS sequence"/>
</dbReference>
<dbReference type="InterPro" id="IPR000182">
    <property type="entry name" value="GNAT_dom"/>
</dbReference>
<dbReference type="Gene3D" id="3.40.630.30">
    <property type="match status" value="1"/>
</dbReference>
<name>A0ABM9G2J7_9BACL</name>
<proteinExistence type="predicted"/>
<accession>A0ABM9G2J7</accession>
<comment type="caution">
    <text evidence="2">The sequence shown here is derived from an EMBL/GenBank/DDBJ whole genome shotgun (WGS) entry which is preliminary data.</text>
</comment>
<gene>
    <name evidence="2" type="ORF">WJ0W_003105</name>
</gene>
<organism evidence="2 3">
    <name type="scientific">Paenibacillus melissococcoides</name>
    <dbReference type="NCBI Taxonomy" id="2912268"/>
    <lineage>
        <taxon>Bacteria</taxon>
        <taxon>Bacillati</taxon>
        <taxon>Bacillota</taxon>
        <taxon>Bacilli</taxon>
        <taxon>Bacillales</taxon>
        <taxon>Paenibacillaceae</taxon>
        <taxon>Paenibacillus</taxon>
    </lineage>
</organism>
<evidence type="ECO:0000259" key="1">
    <source>
        <dbReference type="PROSITE" id="PS51186"/>
    </source>
</evidence>
<sequence>MLANKLVTADSDMRFAGVVAGNNPGQVWADNAMNPSSAIVWSSGLEGFNFMGSASNTSFNQSIATYIDHEIIPFLRNKKINSFEFSVDTDEWYPAIYQFIGNRKIDESFQYVYKSNLNNHEPPCLNHVVPYQAVEIDQAFALELMNGEVKNADYLLNYIEQYWGTLDNFLEKGYGYAALTANKEVASLAISSAMYGSAHAIGLETLEDYQRQGLSSSLVKLLLHKFSENKIIAWWDCMESNIASQKNSREGRLR</sequence>
<evidence type="ECO:0000313" key="2">
    <source>
        <dbReference type="EMBL" id="CAH8245870.1"/>
    </source>
</evidence>
<reference evidence="2" key="1">
    <citation type="submission" date="2022-06" db="EMBL/GenBank/DDBJ databases">
        <authorList>
            <person name="Dietemann V."/>
            <person name="Ory F."/>
            <person name="Dainat B."/>
            <person name="Oberhansli S."/>
        </authorList>
    </citation>
    <scope>NUCLEOTIDE SEQUENCE</scope>
    <source>
        <strain evidence="2">Ena-SAMPLE-TAB-26-04-2022-14:26:32:270-5432</strain>
    </source>
</reference>
<dbReference type="InterPro" id="IPR027365">
    <property type="entry name" value="GNAT_acetyltra_YdfB-like"/>
</dbReference>
<dbReference type="PANTHER" id="PTHR31143">
    <property type="match status" value="1"/>
</dbReference>